<reference evidence="2 3" key="1">
    <citation type="submission" date="2019-02" db="EMBL/GenBank/DDBJ databases">
        <title>Genome sequencing of the rare red list fungi Dentipellis fragilis.</title>
        <authorList>
            <person name="Buettner E."/>
            <person name="Kellner H."/>
        </authorList>
    </citation>
    <scope>NUCLEOTIDE SEQUENCE [LARGE SCALE GENOMIC DNA]</scope>
    <source>
        <strain evidence="2 3">DSM 105465</strain>
    </source>
</reference>
<comment type="caution">
    <text evidence="2">The sequence shown here is derived from an EMBL/GenBank/DDBJ whole genome shotgun (WGS) entry which is preliminary data.</text>
</comment>
<protein>
    <submittedName>
        <fullName evidence="2">Uncharacterized protein</fullName>
    </submittedName>
</protein>
<feature type="compositionally biased region" description="Basic and acidic residues" evidence="1">
    <location>
        <begin position="29"/>
        <end position="41"/>
    </location>
</feature>
<feature type="compositionally biased region" description="Polar residues" evidence="1">
    <location>
        <begin position="42"/>
        <end position="51"/>
    </location>
</feature>
<evidence type="ECO:0000313" key="3">
    <source>
        <dbReference type="Proteomes" id="UP000298327"/>
    </source>
</evidence>
<dbReference type="EMBL" id="SEOQ01000540">
    <property type="protein sequence ID" value="TFY60850.1"/>
    <property type="molecule type" value="Genomic_DNA"/>
</dbReference>
<gene>
    <name evidence="2" type="ORF">EVG20_g7267</name>
</gene>
<organism evidence="2 3">
    <name type="scientific">Dentipellis fragilis</name>
    <dbReference type="NCBI Taxonomy" id="205917"/>
    <lineage>
        <taxon>Eukaryota</taxon>
        <taxon>Fungi</taxon>
        <taxon>Dikarya</taxon>
        <taxon>Basidiomycota</taxon>
        <taxon>Agaricomycotina</taxon>
        <taxon>Agaricomycetes</taxon>
        <taxon>Russulales</taxon>
        <taxon>Hericiaceae</taxon>
        <taxon>Dentipellis</taxon>
    </lineage>
</organism>
<name>A0A4Y9YFS7_9AGAM</name>
<feature type="compositionally biased region" description="Polar residues" evidence="1">
    <location>
        <begin position="15"/>
        <end position="26"/>
    </location>
</feature>
<sequence length="102" mass="11592">MSHTSLRSIREESDSQMIEASASANPAQAKEERRPTNDKNTRSLPGQQTNMTIRMEQERLNMEIEGLVSELSTSVCKADDPTERLETHHILESMQRCYGVEL</sequence>
<accession>A0A4Y9YFS7</accession>
<feature type="region of interest" description="Disordered" evidence="1">
    <location>
        <begin position="1"/>
        <end position="51"/>
    </location>
</feature>
<evidence type="ECO:0000313" key="2">
    <source>
        <dbReference type="EMBL" id="TFY60850.1"/>
    </source>
</evidence>
<proteinExistence type="predicted"/>
<evidence type="ECO:0000256" key="1">
    <source>
        <dbReference type="SAM" id="MobiDB-lite"/>
    </source>
</evidence>
<keyword evidence="3" id="KW-1185">Reference proteome</keyword>
<dbReference type="AlphaFoldDB" id="A0A4Y9YFS7"/>
<dbReference type="Proteomes" id="UP000298327">
    <property type="component" value="Unassembled WGS sequence"/>
</dbReference>